<dbReference type="SUPFAM" id="SSF52540">
    <property type="entry name" value="P-loop containing nucleoside triphosphate hydrolases"/>
    <property type="match status" value="1"/>
</dbReference>
<comment type="cofactor">
    <cofactor evidence="1">
        <name>Mg(2+)</name>
        <dbReference type="ChEBI" id="CHEBI:18420"/>
    </cofactor>
</comment>
<dbReference type="Gene3D" id="2.30.30.940">
    <property type="match status" value="1"/>
</dbReference>
<evidence type="ECO:0000313" key="5">
    <source>
        <dbReference type="Proteomes" id="UP001152320"/>
    </source>
</evidence>
<keyword evidence="1" id="KW-0067">ATP-binding</keyword>
<organism evidence="4 5">
    <name type="scientific">Holothuria leucospilota</name>
    <name type="common">Black long sea cucumber</name>
    <name type="synonym">Mertensiothuria leucospilota</name>
    <dbReference type="NCBI Taxonomy" id="206669"/>
    <lineage>
        <taxon>Eukaryota</taxon>
        <taxon>Metazoa</taxon>
        <taxon>Echinodermata</taxon>
        <taxon>Eleutherozoa</taxon>
        <taxon>Echinozoa</taxon>
        <taxon>Holothuroidea</taxon>
        <taxon>Aspidochirotacea</taxon>
        <taxon>Aspidochirotida</taxon>
        <taxon>Holothuriidae</taxon>
        <taxon>Holothuria</taxon>
    </lineage>
</organism>
<proteinExistence type="inferred from homology"/>
<dbReference type="SUPFAM" id="SSF56219">
    <property type="entry name" value="DNase I-like"/>
    <property type="match status" value="1"/>
</dbReference>
<comment type="similarity">
    <text evidence="1">Belongs to the helicase family.</text>
</comment>
<dbReference type="InterPro" id="IPR036691">
    <property type="entry name" value="Endo/exonu/phosph_ase_sf"/>
</dbReference>
<dbReference type="GO" id="GO:0016787">
    <property type="term" value="F:hydrolase activity"/>
    <property type="evidence" value="ECO:0007669"/>
    <property type="project" value="UniProtKB-KW"/>
</dbReference>
<dbReference type="GO" id="GO:0043139">
    <property type="term" value="F:5'-3' DNA helicase activity"/>
    <property type="evidence" value="ECO:0007669"/>
    <property type="project" value="UniProtKB-EC"/>
</dbReference>
<evidence type="ECO:0000259" key="3">
    <source>
        <dbReference type="Pfam" id="PF05970"/>
    </source>
</evidence>
<evidence type="ECO:0000256" key="1">
    <source>
        <dbReference type="RuleBase" id="RU363044"/>
    </source>
</evidence>
<protein>
    <recommendedName>
        <fullName evidence="1">ATP-dependent DNA helicase</fullName>
        <ecNumber evidence="1">5.6.2.3</ecNumber>
    </recommendedName>
</protein>
<dbReference type="OrthoDB" id="410381at2759"/>
<dbReference type="InterPro" id="IPR005135">
    <property type="entry name" value="Endo/exonuclease/phosphatase"/>
</dbReference>
<dbReference type="EC" id="5.6.2.3" evidence="1"/>
<evidence type="ECO:0000259" key="2">
    <source>
        <dbReference type="Pfam" id="PF03372"/>
    </source>
</evidence>
<keyword evidence="1" id="KW-0234">DNA repair</keyword>
<keyword evidence="1" id="KW-0547">Nucleotide-binding</keyword>
<dbReference type="GO" id="GO:0005524">
    <property type="term" value="F:ATP binding"/>
    <property type="evidence" value="ECO:0007669"/>
    <property type="project" value="UniProtKB-KW"/>
</dbReference>
<accession>A0A9Q1CRE4</accession>
<sequence>MVGHCMFRYIDQRLQQIMGAKRVFGGVSIIAVGDLFQVKPVKDGWIFNDLTENYGPLATNLWKSYFRAYELTEIMRQKDDQAFAQLLNRLREGNQTSDDITVLKARQFSVDEVPKEATHLFQTNDQVNAHNDTMFHLLKTAKVEIPAIDIVTGDVNEAVKETTLNHIPKNPNLTMGLTGNMSLAVGQRVDLCLNVAVDDGLINGASGIVKCIQNVQTNQIHTIWIQFDDPSIGKTFGQSTRHLISSDLPSVWTAINRVSRQFRTGRSKNAEIFREQFPLRPASAKTVHRCQGDTLSEVDVDMSGQSSQCHIHYVAFSCVTSLNGLYILNLNPDKIKVGPRVVTEMETLRTERFVRICVPGITTTENTATIIHQNVRSIQKHIKDIRSDSAILSADILVFTECHLSSAVTAENLQIDGYSLFLNMSSYTSACGTAVYTKKTLTNKQQLLNFSNVEVTSTTANTPSGTVQIIAIYRSPSVPLQLFLTVLNKLFTTLEYSSKTIMGDFNVDLLQDSADKKKLLSLMKSNNFKQIINGITTNYSSCLDHIYINSSHTNVDASGIQESFFCDHRVVWITLKQLVSNS</sequence>
<dbReference type="Pfam" id="PF05970">
    <property type="entry name" value="PIF1"/>
    <property type="match status" value="1"/>
</dbReference>
<keyword evidence="1" id="KW-0378">Hydrolase</keyword>
<dbReference type="EMBL" id="JAIZAY010000001">
    <property type="protein sequence ID" value="KAJ8050657.1"/>
    <property type="molecule type" value="Genomic_DNA"/>
</dbReference>
<comment type="caution">
    <text evidence="4">The sequence shown here is derived from an EMBL/GenBank/DDBJ whole genome shotgun (WGS) entry which is preliminary data.</text>
</comment>
<reference evidence="4" key="1">
    <citation type="submission" date="2021-10" db="EMBL/GenBank/DDBJ databases">
        <title>Tropical sea cucumber genome reveals ecological adaptation and Cuvierian tubules defense mechanism.</title>
        <authorList>
            <person name="Chen T."/>
        </authorList>
    </citation>
    <scope>NUCLEOTIDE SEQUENCE</scope>
    <source>
        <strain evidence="4">Nanhai2018</strain>
        <tissue evidence="4">Muscle</tissue>
    </source>
</reference>
<feature type="domain" description="Endonuclease/exonuclease/phosphatase" evidence="2">
    <location>
        <begin position="374"/>
        <end position="557"/>
    </location>
</feature>
<dbReference type="Gene3D" id="3.40.50.300">
    <property type="entry name" value="P-loop containing nucleotide triphosphate hydrolases"/>
    <property type="match status" value="2"/>
</dbReference>
<keyword evidence="5" id="KW-1185">Reference proteome</keyword>
<dbReference type="AlphaFoldDB" id="A0A9Q1CRE4"/>
<gene>
    <name evidence="4" type="ORF">HOLleu_03945</name>
</gene>
<comment type="catalytic activity">
    <reaction evidence="1">
        <text>ATP + H2O = ADP + phosphate + H(+)</text>
        <dbReference type="Rhea" id="RHEA:13065"/>
        <dbReference type="ChEBI" id="CHEBI:15377"/>
        <dbReference type="ChEBI" id="CHEBI:15378"/>
        <dbReference type="ChEBI" id="CHEBI:30616"/>
        <dbReference type="ChEBI" id="CHEBI:43474"/>
        <dbReference type="ChEBI" id="CHEBI:456216"/>
        <dbReference type="EC" id="5.6.2.3"/>
    </reaction>
</comment>
<dbReference type="Pfam" id="PF03372">
    <property type="entry name" value="Exo_endo_phos"/>
    <property type="match status" value="1"/>
</dbReference>
<dbReference type="Proteomes" id="UP001152320">
    <property type="component" value="Chromosome 1"/>
</dbReference>
<dbReference type="PANTHER" id="PTHR47642">
    <property type="entry name" value="ATP-DEPENDENT DNA HELICASE"/>
    <property type="match status" value="1"/>
</dbReference>
<dbReference type="InterPro" id="IPR010285">
    <property type="entry name" value="DNA_helicase_pif1-like_DEAD"/>
</dbReference>
<keyword evidence="1 4" id="KW-0347">Helicase</keyword>
<keyword evidence="1" id="KW-0233">DNA recombination</keyword>
<name>A0A9Q1CRE4_HOLLE</name>
<keyword evidence="1" id="KW-0227">DNA damage</keyword>
<evidence type="ECO:0000313" key="4">
    <source>
        <dbReference type="EMBL" id="KAJ8050657.1"/>
    </source>
</evidence>
<dbReference type="PANTHER" id="PTHR47642:SF5">
    <property type="entry name" value="ATP-DEPENDENT DNA HELICASE"/>
    <property type="match status" value="1"/>
</dbReference>
<dbReference type="Gene3D" id="3.60.10.10">
    <property type="entry name" value="Endonuclease/exonuclease/phosphatase"/>
    <property type="match status" value="1"/>
</dbReference>
<dbReference type="InterPro" id="IPR027417">
    <property type="entry name" value="P-loop_NTPase"/>
</dbReference>
<dbReference type="GO" id="GO:0000723">
    <property type="term" value="P:telomere maintenance"/>
    <property type="evidence" value="ECO:0007669"/>
    <property type="project" value="InterPro"/>
</dbReference>
<dbReference type="GO" id="GO:0006281">
    <property type="term" value="P:DNA repair"/>
    <property type="evidence" value="ECO:0007669"/>
    <property type="project" value="UniProtKB-KW"/>
</dbReference>
<dbReference type="GO" id="GO:0006310">
    <property type="term" value="P:DNA recombination"/>
    <property type="evidence" value="ECO:0007669"/>
    <property type="project" value="UniProtKB-KW"/>
</dbReference>
<feature type="domain" description="DNA helicase Pif1-like DEAD-box helicase" evidence="3">
    <location>
        <begin position="2"/>
        <end position="97"/>
    </location>
</feature>
<dbReference type="InterPro" id="IPR051055">
    <property type="entry name" value="PIF1_helicase"/>
</dbReference>